<dbReference type="GO" id="GO:0005524">
    <property type="term" value="F:ATP binding"/>
    <property type="evidence" value="ECO:0007669"/>
    <property type="project" value="UniProtKB-KW"/>
</dbReference>
<evidence type="ECO:0000256" key="3">
    <source>
        <dbReference type="ARBA" id="ARBA00022840"/>
    </source>
</evidence>
<evidence type="ECO:0000313" key="5">
    <source>
        <dbReference type="EMBL" id="GAA4011336.1"/>
    </source>
</evidence>
<dbReference type="PROSITE" id="PS50893">
    <property type="entry name" value="ABC_TRANSPORTER_2"/>
    <property type="match status" value="1"/>
</dbReference>
<dbReference type="SUPFAM" id="SSF52540">
    <property type="entry name" value="P-loop containing nucleoside triphosphate hydrolases"/>
    <property type="match status" value="1"/>
</dbReference>
<dbReference type="InterPro" id="IPR003593">
    <property type="entry name" value="AAA+_ATPase"/>
</dbReference>
<evidence type="ECO:0000313" key="6">
    <source>
        <dbReference type="Proteomes" id="UP001500567"/>
    </source>
</evidence>
<dbReference type="PANTHER" id="PTHR42939:SF1">
    <property type="entry name" value="ABC TRANSPORTER ATP-BINDING PROTEIN ALBC-RELATED"/>
    <property type="match status" value="1"/>
</dbReference>
<dbReference type="Pfam" id="PF00005">
    <property type="entry name" value="ABC_tran"/>
    <property type="match status" value="1"/>
</dbReference>
<dbReference type="EMBL" id="BAABDJ010000027">
    <property type="protein sequence ID" value="GAA4011336.1"/>
    <property type="molecule type" value="Genomic_DNA"/>
</dbReference>
<keyword evidence="6" id="KW-1185">Reference proteome</keyword>
<dbReference type="CDD" id="cd03230">
    <property type="entry name" value="ABC_DR_subfamily_A"/>
    <property type="match status" value="1"/>
</dbReference>
<keyword evidence="2" id="KW-0547">Nucleotide-binding</keyword>
<dbReference type="InterPro" id="IPR027417">
    <property type="entry name" value="P-loop_NTPase"/>
</dbReference>
<keyword evidence="1" id="KW-0813">Transport</keyword>
<dbReference type="InterPro" id="IPR051782">
    <property type="entry name" value="ABC_Transporter_VariousFunc"/>
</dbReference>
<feature type="domain" description="ABC transporter" evidence="4">
    <location>
        <begin position="2"/>
        <end position="228"/>
    </location>
</feature>
<evidence type="ECO:0000259" key="4">
    <source>
        <dbReference type="PROSITE" id="PS50893"/>
    </source>
</evidence>
<dbReference type="Proteomes" id="UP001500567">
    <property type="component" value="Unassembled WGS sequence"/>
</dbReference>
<dbReference type="InterPro" id="IPR003439">
    <property type="entry name" value="ABC_transporter-like_ATP-bd"/>
</dbReference>
<dbReference type="PANTHER" id="PTHR42939">
    <property type="entry name" value="ABC TRANSPORTER ATP-BINDING PROTEIN ALBC-RELATED"/>
    <property type="match status" value="1"/>
</dbReference>
<sequence length="285" mass="31858">MVRIHNLSFGYSRKQAPLFENLQLSMSRGHIYGLLGKNGAGKSTLLKNMVGLVFPQAGSCLINGQPAAKRLPSVLEDLYFLPEEIHVPALTAAQFVANTADFYPRFDHRQLADFLQEFEVPAHAVLDKMSFGQQKKFMIAFGLATNTSLVVMDEPTNGLDIPSKVQFRKIMASALTEERCLIISTHQVRDLDSLIDTVVILHNREIVLNQELDQLADRLTFATVREGQEDEVLYAEESVRGRQAILPNTTGTYSRVDMELLFNAVIGGESSIINFLKQPVYEQSI</sequence>
<dbReference type="RefSeq" id="WP_345073382.1">
    <property type="nucleotide sequence ID" value="NZ_BAABDJ010000027.1"/>
</dbReference>
<gene>
    <name evidence="5" type="ORF">GCM10022408_24690</name>
</gene>
<keyword evidence="3 5" id="KW-0067">ATP-binding</keyword>
<organism evidence="5 6">
    <name type="scientific">Hymenobacter fastidiosus</name>
    <dbReference type="NCBI Taxonomy" id="486264"/>
    <lineage>
        <taxon>Bacteria</taxon>
        <taxon>Pseudomonadati</taxon>
        <taxon>Bacteroidota</taxon>
        <taxon>Cytophagia</taxon>
        <taxon>Cytophagales</taxon>
        <taxon>Hymenobacteraceae</taxon>
        <taxon>Hymenobacter</taxon>
    </lineage>
</organism>
<evidence type="ECO:0000256" key="1">
    <source>
        <dbReference type="ARBA" id="ARBA00022448"/>
    </source>
</evidence>
<dbReference type="Gene3D" id="3.40.50.300">
    <property type="entry name" value="P-loop containing nucleotide triphosphate hydrolases"/>
    <property type="match status" value="1"/>
</dbReference>
<accession>A0ABP7SGE9</accession>
<name>A0ABP7SGE9_9BACT</name>
<proteinExistence type="predicted"/>
<dbReference type="SMART" id="SM00382">
    <property type="entry name" value="AAA"/>
    <property type="match status" value="1"/>
</dbReference>
<reference evidence="6" key="1">
    <citation type="journal article" date="2019" name="Int. J. Syst. Evol. Microbiol.">
        <title>The Global Catalogue of Microorganisms (GCM) 10K type strain sequencing project: providing services to taxonomists for standard genome sequencing and annotation.</title>
        <authorList>
            <consortium name="The Broad Institute Genomics Platform"/>
            <consortium name="The Broad Institute Genome Sequencing Center for Infectious Disease"/>
            <person name="Wu L."/>
            <person name="Ma J."/>
        </authorList>
    </citation>
    <scope>NUCLEOTIDE SEQUENCE [LARGE SCALE GENOMIC DNA]</scope>
    <source>
        <strain evidence="6">JCM 17224</strain>
    </source>
</reference>
<comment type="caution">
    <text evidence="5">The sequence shown here is derived from an EMBL/GenBank/DDBJ whole genome shotgun (WGS) entry which is preliminary data.</text>
</comment>
<protein>
    <submittedName>
        <fullName evidence="5">ATP-binding cassette domain-containing protein</fullName>
    </submittedName>
</protein>
<evidence type="ECO:0000256" key="2">
    <source>
        <dbReference type="ARBA" id="ARBA00022741"/>
    </source>
</evidence>